<dbReference type="Proteomes" id="UP001597034">
    <property type="component" value="Unassembled WGS sequence"/>
</dbReference>
<keyword evidence="1" id="KW-1133">Transmembrane helix</keyword>
<dbReference type="EMBL" id="JBHUDO010000003">
    <property type="protein sequence ID" value="MFD1647403.1"/>
    <property type="molecule type" value="Genomic_DNA"/>
</dbReference>
<keyword evidence="1" id="KW-0812">Transmembrane</keyword>
<comment type="caution">
    <text evidence="2">The sequence shown here is derived from an EMBL/GenBank/DDBJ whole genome shotgun (WGS) entry which is preliminary data.</text>
</comment>
<evidence type="ECO:0000313" key="2">
    <source>
        <dbReference type="EMBL" id="MFD1647403.1"/>
    </source>
</evidence>
<sequence length="90" mass="9435">MSTSTARRWLPELGMSLALVGGVVAFYALFAPGMGCRDHALSTWGVSVALDGVMLQIADCGRYAVTVDLRLAVGGLGCLLVGWAIARYST</sequence>
<proteinExistence type="predicted"/>
<keyword evidence="3" id="KW-1185">Reference proteome</keyword>
<dbReference type="RefSeq" id="WP_256400540.1">
    <property type="nucleotide sequence ID" value="NZ_JANHJR010000003.1"/>
</dbReference>
<accession>A0ABD6DPK0</accession>
<feature type="transmembrane region" description="Helical" evidence="1">
    <location>
        <begin position="12"/>
        <end position="33"/>
    </location>
</feature>
<reference evidence="2 3" key="1">
    <citation type="journal article" date="2019" name="Int. J. Syst. Evol. Microbiol.">
        <title>The Global Catalogue of Microorganisms (GCM) 10K type strain sequencing project: providing services to taxonomists for standard genome sequencing and annotation.</title>
        <authorList>
            <consortium name="The Broad Institute Genomics Platform"/>
            <consortium name="The Broad Institute Genome Sequencing Center for Infectious Disease"/>
            <person name="Wu L."/>
            <person name="Ma J."/>
        </authorList>
    </citation>
    <scope>NUCLEOTIDE SEQUENCE [LARGE SCALE GENOMIC DNA]</scope>
    <source>
        <strain evidence="2 3">CGMCC 1.10390</strain>
    </source>
</reference>
<gene>
    <name evidence="2" type="ORF">ACFSBL_17075</name>
</gene>
<evidence type="ECO:0000313" key="3">
    <source>
        <dbReference type="Proteomes" id="UP001597034"/>
    </source>
</evidence>
<evidence type="ECO:0000256" key="1">
    <source>
        <dbReference type="SAM" id="Phobius"/>
    </source>
</evidence>
<organism evidence="2 3">
    <name type="scientific">Haloarchaeobius litoreus</name>
    <dbReference type="NCBI Taxonomy" id="755306"/>
    <lineage>
        <taxon>Archaea</taxon>
        <taxon>Methanobacteriati</taxon>
        <taxon>Methanobacteriota</taxon>
        <taxon>Stenosarchaea group</taxon>
        <taxon>Halobacteria</taxon>
        <taxon>Halobacteriales</taxon>
        <taxon>Halorubellaceae</taxon>
        <taxon>Haloarchaeobius</taxon>
    </lineage>
</organism>
<name>A0ABD6DPK0_9EURY</name>
<dbReference type="AlphaFoldDB" id="A0ABD6DPK0"/>
<feature type="transmembrane region" description="Helical" evidence="1">
    <location>
        <begin position="69"/>
        <end position="86"/>
    </location>
</feature>
<protein>
    <submittedName>
        <fullName evidence="2">Uncharacterized protein</fullName>
    </submittedName>
</protein>
<keyword evidence="1" id="KW-0472">Membrane</keyword>